<accession>A0A8X6X2Y2</accession>
<dbReference type="EMBL" id="BMAV01005176">
    <property type="protein sequence ID" value="GFY45988.1"/>
    <property type="molecule type" value="Genomic_DNA"/>
</dbReference>
<keyword evidence="2" id="KW-1185">Reference proteome</keyword>
<name>A0A8X6X2Y2_9ARAC</name>
<reference evidence="1" key="1">
    <citation type="submission" date="2020-08" db="EMBL/GenBank/DDBJ databases">
        <title>Multicomponent nature underlies the extraordinary mechanical properties of spider dragline silk.</title>
        <authorList>
            <person name="Kono N."/>
            <person name="Nakamura H."/>
            <person name="Mori M."/>
            <person name="Yoshida Y."/>
            <person name="Ohtoshi R."/>
            <person name="Malay A.D."/>
            <person name="Moran D.A.P."/>
            <person name="Tomita M."/>
            <person name="Numata K."/>
            <person name="Arakawa K."/>
        </authorList>
    </citation>
    <scope>NUCLEOTIDE SEQUENCE</scope>
</reference>
<organism evidence="1 2">
    <name type="scientific">Trichonephila inaurata madagascariensis</name>
    <dbReference type="NCBI Taxonomy" id="2747483"/>
    <lineage>
        <taxon>Eukaryota</taxon>
        <taxon>Metazoa</taxon>
        <taxon>Ecdysozoa</taxon>
        <taxon>Arthropoda</taxon>
        <taxon>Chelicerata</taxon>
        <taxon>Arachnida</taxon>
        <taxon>Araneae</taxon>
        <taxon>Araneomorphae</taxon>
        <taxon>Entelegynae</taxon>
        <taxon>Araneoidea</taxon>
        <taxon>Nephilidae</taxon>
        <taxon>Trichonephila</taxon>
        <taxon>Trichonephila inaurata</taxon>
    </lineage>
</organism>
<comment type="caution">
    <text evidence="1">The sequence shown here is derived from an EMBL/GenBank/DDBJ whole genome shotgun (WGS) entry which is preliminary data.</text>
</comment>
<gene>
    <name evidence="1" type="ORF">TNIN_138441</name>
</gene>
<proteinExistence type="predicted"/>
<dbReference type="AlphaFoldDB" id="A0A8X6X2Y2"/>
<evidence type="ECO:0000313" key="2">
    <source>
        <dbReference type="Proteomes" id="UP000886998"/>
    </source>
</evidence>
<protein>
    <submittedName>
        <fullName evidence="1">Uncharacterized protein</fullName>
    </submittedName>
</protein>
<sequence length="80" mass="8962">MSVFDGKCKEGVRLQFAANINSRNICSTSFFERTAFLSCCHVGFYQWKKKDNSLCHLCIKLSICGMAVGDDDTADRSEGR</sequence>
<dbReference type="Proteomes" id="UP000886998">
    <property type="component" value="Unassembled WGS sequence"/>
</dbReference>
<evidence type="ECO:0000313" key="1">
    <source>
        <dbReference type="EMBL" id="GFY45988.1"/>
    </source>
</evidence>